<proteinExistence type="predicted"/>
<dbReference type="PANTHER" id="PTHR11907">
    <property type="entry name" value="AMIDOPHOSPHORIBOSYLTRANSFERASE"/>
    <property type="match status" value="1"/>
</dbReference>
<keyword evidence="2" id="KW-0315">Glutamine amidotransferase</keyword>
<dbReference type="Pfam" id="PF00310">
    <property type="entry name" value="GATase_2"/>
    <property type="match status" value="1"/>
</dbReference>
<dbReference type="STRING" id="2200.GCA_001571405_00938"/>
<name>A0A1G8X0V0_9EURY</name>
<dbReference type="InterPro" id="IPR012375">
    <property type="entry name" value="Glu_synth_lsu_1"/>
</dbReference>
<reference evidence="5 6" key="1">
    <citation type="submission" date="2016-10" db="EMBL/GenBank/DDBJ databases">
        <authorList>
            <person name="Varghese N."/>
            <person name="Submissions S."/>
        </authorList>
    </citation>
    <scope>NUCLEOTIDE SEQUENCE [LARGE SCALE GENOMIC DNA]</scope>
    <source>
        <strain evidence="5 6">DSM 2373</strain>
    </source>
</reference>
<dbReference type="EMBL" id="FNFT01000001">
    <property type="protein sequence ID" value="SDJ84091.1"/>
    <property type="molecule type" value="Genomic_DNA"/>
</dbReference>
<evidence type="ECO:0000256" key="1">
    <source>
        <dbReference type="ARBA" id="ARBA00022679"/>
    </source>
</evidence>
<protein>
    <submittedName>
        <fullName evidence="5">Glutamate synthase domain-containing protein 1</fullName>
    </submittedName>
</protein>
<dbReference type="CDD" id="cd01907">
    <property type="entry name" value="GlxB"/>
    <property type="match status" value="1"/>
</dbReference>
<dbReference type="InterPro" id="IPR017932">
    <property type="entry name" value="GATase_2_dom"/>
</dbReference>
<evidence type="ECO:0000259" key="4">
    <source>
        <dbReference type="PROSITE" id="PS51278"/>
    </source>
</evidence>
<dbReference type="InterPro" id="IPR029055">
    <property type="entry name" value="Ntn_hydrolases_N"/>
</dbReference>
<evidence type="ECO:0000313" key="6">
    <source>
        <dbReference type="Proteomes" id="UP000326500"/>
    </source>
</evidence>
<dbReference type="AlphaFoldDB" id="A0A1G8X0V0"/>
<sequence>MGGSGSTVMVMCGIIGVMDRSRRTMDGSGIREALSIMNERGSGEGAGYAAYGIYPDYRDCYALHVFFDNPRENKPFLDAALAQWGTIEHDEPIPTYDRPNLRAVHTPWRYFFRPDPSLAVPGSTMPEDDIVSALVMQVNAARRGALIISSGKDLGVFKAGGLPEDVADFYRIEDYEGYIWLAHNRYPTNTPGWWGGAHPFNLLDWSVVHNGEITSYGTNRRYIESFGYKCTMLTDTEVVAYLIDLLVRRHGLDVDLAVRALAPPFWEEIDRMPGAEREWNSALRLTYASAMMNGPFAIVAANREMMVGFTDRTKLRPMVVGECGDRLFISSEEAAIRAMEPDVESIRMPAAGEPVIGRVVG</sequence>
<dbReference type="GO" id="GO:0016740">
    <property type="term" value="F:transferase activity"/>
    <property type="evidence" value="ECO:0007669"/>
    <property type="project" value="UniProtKB-KW"/>
</dbReference>
<gene>
    <name evidence="5" type="ORF">SAMN04488571_101194</name>
</gene>
<evidence type="ECO:0000313" key="5">
    <source>
        <dbReference type="EMBL" id="SDJ84091.1"/>
    </source>
</evidence>
<keyword evidence="1" id="KW-0808">Transferase</keyword>
<dbReference type="Proteomes" id="UP000326500">
    <property type="component" value="Unassembled WGS sequence"/>
</dbReference>
<accession>A0A1G8X0V0</accession>
<organism evidence="5 6">
    <name type="scientific">Methanoculleus thermophilus</name>
    <dbReference type="NCBI Taxonomy" id="2200"/>
    <lineage>
        <taxon>Archaea</taxon>
        <taxon>Methanobacteriati</taxon>
        <taxon>Methanobacteriota</taxon>
        <taxon>Stenosarchaea group</taxon>
        <taxon>Methanomicrobia</taxon>
        <taxon>Methanomicrobiales</taxon>
        <taxon>Methanomicrobiaceae</taxon>
        <taxon>Methanoculleus</taxon>
    </lineage>
</organism>
<dbReference type="Gene3D" id="3.60.20.10">
    <property type="entry name" value="Glutamine Phosphoribosylpyrophosphate, subunit 1, domain 1"/>
    <property type="match status" value="1"/>
</dbReference>
<feature type="active site" description="For GATase activity" evidence="3">
    <location>
        <position position="12"/>
    </location>
</feature>
<dbReference type="PIRSF" id="PIRSF018774">
    <property type="entry name" value="GOGAT_lg_dom1"/>
    <property type="match status" value="1"/>
</dbReference>
<dbReference type="PROSITE" id="PS51278">
    <property type="entry name" value="GATASE_TYPE_2"/>
    <property type="match status" value="1"/>
</dbReference>
<dbReference type="SUPFAM" id="SSF56235">
    <property type="entry name" value="N-terminal nucleophile aminohydrolases (Ntn hydrolases)"/>
    <property type="match status" value="1"/>
</dbReference>
<evidence type="ECO:0000256" key="2">
    <source>
        <dbReference type="ARBA" id="ARBA00022962"/>
    </source>
</evidence>
<feature type="domain" description="Glutamine amidotransferase type-2" evidence="4">
    <location>
        <begin position="12"/>
        <end position="361"/>
    </location>
</feature>
<keyword evidence="6" id="KW-1185">Reference proteome</keyword>
<evidence type="ECO:0000256" key="3">
    <source>
        <dbReference type="PIRSR" id="PIRSR018774-1"/>
    </source>
</evidence>